<proteinExistence type="predicted"/>
<evidence type="ECO:0000313" key="3">
    <source>
        <dbReference type="EMBL" id="MCT2399371.1"/>
    </source>
</evidence>
<reference evidence="3" key="1">
    <citation type="submission" date="2022-09" db="EMBL/GenBank/DDBJ databases">
        <title>Novosphingobium sp. Nov., a polycyclic aromatic hydrocarbon-degrading bacterium isolated form mangrove sediments in HongKong.</title>
        <authorList>
            <person name="Hu Z."/>
        </authorList>
    </citation>
    <scope>NUCLEOTIDE SEQUENCE</scope>
    <source>
        <strain evidence="3">HK4-1</strain>
    </source>
</reference>
<evidence type="ECO:0000256" key="1">
    <source>
        <dbReference type="SAM" id="MobiDB-lite"/>
    </source>
</evidence>
<keyword evidence="4" id="KW-1185">Reference proteome</keyword>
<keyword evidence="2" id="KW-0812">Transmembrane</keyword>
<evidence type="ECO:0008006" key="5">
    <source>
        <dbReference type="Google" id="ProtNLM"/>
    </source>
</evidence>
<keyword evidence="2" id="KW-0472">Membrane</keyword>
<accession>A0ABT2I3I2</accession>
<dbReference type="EMBL" id="JANZXA010000004">
    <property type="protein sequence ID" value="MCT2399371.1"/>
    <property type="molecule type" value="Genomic_DNA"/>
</dbReference>
<protein>
    <recommendedName>
        <fullName evidence="5">MBL fold metallo-hydrolase</fullName>
    </recommendedName>
</protein>
<feature type="region of interest" description="Disordered" evidence="1">
    <location>
        <begin position="142"/>
        <end position="168"/>
    </location>
</feature>
<evidence type="ECO:0000256" key="2">
    <source>
        <dbReference type="SAM" id="Phobius"/>
    </source>
</evidence>
<comment type="caution">
    <text evidence="3">The sequence shown here is derived from an EMBL/GenBank/DDBJ whole genome shotgun (WGS) entry which is preliminary data.</text>
</comment>
<organism evidence="3 4">
    <name type="scientific">Novosphingobium mangrovi</name>
    <name type="common">ex Huang et al. 2023</name>
    <dbReference type="NCBI Taxonomy" id="2976432"/>
    <lineage>
        <taxon>Bacteria</taxon>
        <taxon>Pseudomonadati</taxon>
        <taxon>Pseudomonadota</taxon>
        <taxon>Alphaproteobacteria</taxon>
        <taxon>Sphingomonadales</taxon>
        <taxon>Sphingomonadaceae</taxon>
        <taxon>Novosphingobium</taxon>
    </lineage>
</organism>
<sequence length="275" mass="29939">MTRRLNYWLLALLVVVGVPFYWYLIDPGHGQTQAKPVTMAQLRELAGSIEGPLPTKVRVELIGYRSVMRDRLVAGWGLRPTPYAIHSYQLIVPGEKPIVIDAGTSPEVARDLDVENFSSSAQKRVNRALADAGHVVILQDGPLRNGGRVEGQDGADRSQQPTASAPHALAPGVVVIPADGLGPDAKMVYVRLGNGREFLFAGPAALVDESLRSLRPPAKLAARADVPDYRTESKEWLMTINALRQDAPHMTVVTGGDPAPASHTEKWFFVSRARD</sequence>
<feature type="transmembrane region" description="Helical" evidence="2">
    <location>
        <begin position="7"/>
        <end position="25"/>
    </location>
</feature>
<dbReference type="RefSeq" id="WP_260045447.1">
    <property type="nucleotide sequence ID" value="NZ_JANZXA010000004.1"/>
</dbReference>
<keyword evidence="2" id="KW-1133">Transmembrane helix</keyword>
<dbReference type="Proteomes" id="UP001165583">
    <property type="component" value="Unassembled WGS sequence"/>
</dbReference>
<evidence type="ECO:0000313" key="4">
    <source>
        <dbReference type="Proteomes" id="UP001165583"/>
    </source>
</evidence>
<name>A0ABT2I3I2_9SPHN</name>
<gene>
    <name evidence="3" type="ORF">NZK81_07410</name>
</gene>